<evidence type="ECO:0000256" key="3">
    <source>
        <dbReference type="ARBA" id="ARBA00022989"/>
    </source>
</evidence>
<evidence type="ECO:0000256" key="5">
    <source>
        <dbReference type="SAM" id="Phobius"/>
    </source>
</evidence>
<dbReference type="CDD" id="cd00637">
    <property type="entry name" value="7tm_classA_rhodopsin-like"/>
    <property type="match status" value="1"/>
</dbReference>
<evidence type="ECO:0000259" key="6">
    <source>
        <dbReference type="PROSITE" id="PS50262"/>
    </source>
</evidence>
<feature type="transmembrane region" description="Helical" evidence="5">
    <location>
        <begin position="234"/>
        <end position="260"/>
    </location>
</feature>
<evidence type="ECO:0000313" key="7">
    <source>
        <dbReference type="EMBL" id="KAL3122183.1"/>
    </source>
</evidence>
<proteinExistence type="predicted"/>
<evidence type="ECO:0000256" key="2">
    <source>
        <dbReference type="ARBA" id="ARBA00022692"/>
    </source>
</evidence>
<organism evidence="7 8">
    <name type="scientific">Heterodera trifolii</name>
    <dbReference type="NCBI Taxonomy" id="157864"/>
    <lineage>
        <taxon>Eukaryota</taxon>
        <taxon>Metazoa</taxon>
        <taxon>Ecdysozoa</taxon>
        <taxon>Nematoda</taxon>
        <taxon>Chromadorea</taxon>
        <taxon>Rhabditida</taxon>
        <taxon>Tylenchina</taxon>
        <taxon>Tylenchomorpha</taxon>
        <taxon>Tylenchoidea</taxon>
        <taxon>Heteroderidae</taxon>
        <taxon>Heteroderinae</taxon>
        <taxon>Heterodera</taxon>
    </lineage>
</organism>
<evidence type="ECO:0000256" key="4">
    <source>
        <dbReference type="ARBA" id="ARBA00023136"/>
    </source>
</evidence>
<accession>A0ABD2M3T0</accession>
<comment type="caution">
    <text evidence="7">The sequence shown here is derived from an EMBL/GenBank/DDBJ whole genome shotgun (WGS) entry which is preliminary data.</text>
</comment>
<keyword evidence="8" id="KW-1185">Reference proteome</keyword>
<gene>
    <name evidence="7" type="ORF">niasHT_003171</name>
</gene>
<dbReference type="Proteomes" id="UP001620626">
    <property type="component" value="Unassembled WGS sequence"/>
</dbReference>
<dbReference type="InterPro" id="IPR019424">
    <property type="entry name" value="7TM_GPCR_Srsx"/>
</dbReference>
<dbReference type="SMART" id="SM01381">
    <property type="entry name" value="7TM_GPCR_Srsx"/>
    <property type="match status" value="1"/>
</dbReference>
<keyword evidence="3 5" id="KW-1133">Transmembrane helix</keyword>
<reference evidence="7 8" key="1">
    <citation type="submission" date="2024-10" db="EMBL/GenBank/DDBJ databases">
        <authorList>
            <person name="Kim D."/>
        </authorList>
    </citation>
    <scope>NUCLEOTIDE SEQUENCE [LARGE SCALE GENOMIC DNA]</scope>
    <source>
        <strain evidence="7">BH-2024</strain>
    </source>
</reference>
<dbReference type="Pfam" id="PF10320">
    <property type="entry name" value="7TM_GPCR_Srsx"/>
    <property type="match status" value="1"/>
</dbReference>
<dbReference type="GO" id="GO:0016020">
    <property type="term" value="C:membrane"/>
    <property type="evidence" value="ECO:0007669"/>
    <property type="project" value="UniProtKB-SubCell"/>
</dbReference>
<feature type="transmembrane region" description="Helical" evidence="5">
    <location>
        <begin position="191"/>
        <end position="213"/>
    </location>
</feature>
<protein>
    <recommendedName>
        <fullName evidence="6">G-protein coupled receptors family 1 profile domain-containing protein</fullName>
    </recommendedName>
</protein>
<feature type="transmembrane region" description="Helical" evidence="5">
    <location>
        <begin position="39"/>
        <end position="57"/>
    </location>
</feature>
<feature type="transmembrane region" description="Helical" evidence="5">
    <location>
        <begin position="272"/>
        <end position="291"/>
    </location>
</feature>
<dbReference type="PROSITE" id="PS50262">
    <property type="entry name" value="G_PROTEIN_RECEP_F1_2"/>
    <property type="match status" value="1"/>
</dbReference>
<feature type="domain" description="G-protein coupled receptors family 1 profile" evidence="6">
    <location>
        <begin position="47"/>
        <end position="244"/>
    </location>
</feature>
<evidence type="ECO:0000313" key="8">
    <source>
        <dbReference type="Proteomes" id="UP001620626"/>
    </source>
</evidence>
<dbReference type="InterPro" id="IPR017452">
    <property type="entry name" value="GPCR_Rhodpsn_7TM"/>
</dbReference>
<dbReference type="InterPro" id="IPR000276">
    <property type="entry name" value="GPCR_Rhodpsn"/>
</dbReference>
<dbReference type="EMBL" id="JBICBT010000154">
    <property type="protein sequence ID" value="KAL3122183.1"/>
    <property type="molecule type" value="Genomic_DNA"/>
</dbReference>
<feature type="transmembrane region" description="Helical" evidence="5">
    <location>
        <begin position="69"/>
        <end position="96"/>
    </location>
</feature>
<keyword evidence="4 5" id="KW-0472">Membrane</keyword>
<dbReference type="InterPro" id="IPR047130">
    <property type="entry name" value="7TM_GPCR_Srsx_nematod"/>
</dbReference>
<dbReference type="PANTHER" id="PTHR23360">
    <property type="entry name" value="G-PROTEIN COUPLED RECEPTORS FAMILY 1 PROFILE DOMAIN-CONTAINING PROTEIN-RELATED"/>
    <property type="match status" value="1"/>
</dbReference>
<keyword evidence="2 5" id="KW-0812">Transmembrane</keyword>
<dbReference type="PROSITE" id="PS00237">
    <property type="entry name" value="G_PROTEIN_RECEP_F1_1"/>
    <property type="match status" value="1"/>
</dbReference>
<sequence length="324" mass="35641">MPHTINACVDNVNDKIARNVTADGAFAIRWSIVMAFPTLSNLLALWTNALLVAVTVFSKKLRLTCHFLIAFDAFCYAITRFPYFLSFLLVCIRHPIRLIDCSFLMTVALIGNRTSIFMMLFLGIERCVAVLFPIWSRSRNQRKYAFWTCLFAVLLHAPFSIYQCLSVGFNAPERLLLCSSIDVVAGGGNNFMITILNNGVMGGTIIVYTLLWMKIKFASSPNASKTNKKIFNSLAVYVSLNCVCSLSVPITLSVLPSFALNPLTFYTFGQEIQIAAFLTNALMPICLYIFSAKANANANAKANANANAKANANANDAMAGRNSS</sequence>
<feature type="transmembrane region" description="Helical" evidence="5">
    <location>
        <begin position="144"/>
        <end position="171"/>
    </location>
</feature>
<name>A0ABD2M3T0_9BILA</name>
<dbReference type="PANTHER" id="PTHR23360:SF5">
    <property type="entry name" value="G-PROTEIN COUPLED RECEPTORS FAMILY 1 PROFILE DOMAIN-CONTAINING PROTEIN"/>
    <property type="match status" value="1"/>
</dbReference>
<dbReference type="Gene3D" id="1.20.1070.10">
    <property type="entry name" value="Rhodopsin 7-helix transmembrane proteins"/>
    <property type="match status" value="1"/>
</dbReference>
<dbReference type="AlphaFoldDB" id="A0ABD2M3T0"/>
<comment type="subcellular location">
    <subcellularLocation>
        <location evidence="1">Membrane</location>
    </subcellularLocation>
</comment>
<dbReference type="SUPFAM" id="SSF81321">
    <property type="entry name" value="Family A G protein-coupled receptor-like"/>
    <property type="match status" value="1"/>
</dbReference>
<evidence type="ECO:0000256" key="1">
    <source>
        <dbReference type="ARBA" id="ARBA00004370"/>
    </source>
</evidence>